<comment type="caution">
    <text evidence="1">The sequence shown here is derived from an EMBL/GenBank/DDBJ whole genome shotgun (WGS) entry which is preliminary data.</text>
</comment>
<dbReference type="Proteomes" id="UP000790347">
    <property type="component" value="Unassembled WGS sequence"/>
</dbReference>
<evidence type="ECO:0000313" key="1">
    <source>
        <dbReference type="EMBL" id="KAH9528966.1"/>
    </source>
</evidence>
<sequence>MNVKDLNEQRKKNLLLLSLRLHNICHLSFVVHLDGWLVGWPSMANSRFITNILPGICFHE</sequence>
<dbReference type="EMBL" id="ASGP02000001">
    <property type="protein sequence ID" value="KAH9528966.1"/>
    <property type="molecule type" value="Genomic_DNA"/>
</dbReference>
<protein>
    <submittedName>
        <fullName evidence="1">Uncharacterized protein</fullName>
    </submittedName>
</protein>
<name>A0A922IEI1_DERFA</name>
<dbReference type="AlphaFoldDB" id="A0A922IEI1"/>
<reference evidence="1" key="2">
    <citation type="journal article" date="2022" name="Res Sq">
        <title>Comparative Genomics Reveals Insights into the Divergent Evolution of Astigmatic Mites and Household Pest Adaptations.</title>
        <authorList>
            <person name="Xiong Q."/>
            <person name="Wan A.T.-Y."/>
            <person name="Liu X.-Y."/>
            <person name="Fung C.S.-H."/>
            <person name="Xiao X."/>
            <person name="Malainual N."/>
            <person name="Hou J."/>
            <person name="Wang L."/>
            <person name="Wang M."/>
            <person name="Yang K."/>
            <person name="Cui Y."/>
            <person name="Leung E."/>
            <person name="Nong W."/>
            <person name="Shin S.-K."/>
            <person name="Au S."/>
            <person name="Jeong K.Y."/>
            <person name="Chew F.T."/>
            <person name="Hui J."/>
            <person name="Leung T.F."/>
            <person name="Tungtrongchitr A."/>
            <person name="Zhong N."/>
            <person name="Liu Z."/>
            <person name="Tsui S."/>
        </authorList>
    </citation>
    <scope>NUCLEOTIDE SEQUENCE</scope>
    <source>
        <strain evidence="1">Derf</strain>
        <tissue evidence="1">Whole organism</tissue>
    </source>
</reference>
<organism evidence="1 2">
    <name type="scientific">Dermatophagoides farinae</name>
    <name type="common">American house dust mite</name>
    <dbReference type="NCBI Taxonomy" id="6954"/>
    <lineage>
        <taxon>Eukaryota</taxon>
        <taxon>Metazoa</taxon>
        <taxon>Ecdysozoa</taxon>
        <taxon>Arthropoda</taxon>
        <taxon>Chelicerata</taxon>
        <taxon>Arachnida</taxon>
        <taxon>Acari</taxon>
        <taxon>Acariformes</taxon>
        <taxon>Sarcoptiformes</taxon>
        <taxon>Astigmata</taxon>
        <taxon>Psoroptidia</taxon>
        <taxon>Analgoidea</taxon>
        <taxon>Pyroglyphidae</taxon>
        <taxon>Dermatophagoidinae</taxon>
        <taxon>Dermatophagoides</taxon>
    </lineage>
</organism>
<gene>
    <name evidence="1" type="ORF">DERF_002876</name>
</gene>
<reference evidence="1" key="1">
    <citation type="submission" date="2013-05" db="EMBL/GenBank/DDBJ databases">
        <authorList>
            <person name="Yim A.K.Y."/>
            <person name="Chan T.F."/>
            <person name="Ji K.M."/>
            <person name="Liu X.Y."/>
            <person name="Zhou J.W."/>
            <person name="Li R.Q."/>
            <person name="Yang K.Y."/>
            <person name="Li J."/>
            <person name="Li M."/>
            <person name="Law P.T.W."/>
            <person name="Wu Y.L."/>
            <person name="Cai Z.L."/>
            <person name="Qin H."/>
            <person name="Bao Y."/>
            <person name="Leung R.K.K."/>
            <person name="Ng P.K.S."/>
            <person name="Zou J."/>
            <person name="Zhong X.J."/>
            <person name="Ran P.X."/>
            <person name="Zhong N.S."/>
            <person name="Liu Z.G."/>
            <person name="Tsui S.K.W."/>
        </authorList>
    </citation>
    <scope>NUCLEOTIDE SEQUENCE</scope>
    <source>
        <strain evidence="1">Derf</strain>
        <tissue evidence="1">Whole organism</tissue>
    </source>
</reference>
<evidence type="ECO:0000313" key="2">
    <source>
        <dbReference type="Proteomes" id="UP000790347"/>
    </source>
</evidence>
<keyword evidence="2" id="KW-1185">Reference proteome</keyword>
<accession>A0A922IEI1</accession>
<proteinExistence type="predicted"/>